<evidence type="ECO:0000256" key="2">
    <source>
        <dbReference type="ARBA" id="ARBA00022963"/>
    </source>
</evidence>
<dbReference type="InterPro" id="IPR002641">
    <property type="entry name" value="PNPLA_dom"/>
</dbReference>
<evidence type="ECO:0000313" key="6">
    <source>
        <dbReference type="EMBL" id="WBW73130.1"/>
    </source>
</evidence>
<dbReference type="AlphaFoldDB" id="A0AAF0AWL3"/>
<reference evidence="6 7" key="1">
    <citation type="journal article" date="2023" name="G3 (Bethesda)">
        <title>A high-quality reference genome for the fission yeast Schizosaccharomyces osmophilus.</title>
        <authorList>
            <person name="Jia G.S."/>
            <person name="Zhang W.C."/>
            <person name="Liang Y."/>
            <person name="Liu X.H."/>
            <person name="Rhind N."/>
            <person name="Pidoux A."/>
            <person name="Brysch-Herzberg M."/>
            <person name="Du L.L."/>
        </authorList>
    </citation>
    <scope>NUCLEOTIDE SEQUENCE [LARGE SCALE GENOMIC DNA]</scope>
    <source>
        <strain evidence="6 7">CBS 15793</strain>
    </source>
</reference>
<dbReference type="Gene3D" id="3.40.1090.10">
    <property type="entry name" value="Cytosolic phospholipase A2 catalytic domain"/>
    <property type="match status" value="1"/>
</dbReference>
<evidence type="ECO:0000256" key="1">
    <source>
        <dbReference type="ARBA" id="ARBA00022801"/>
    </source>
</evidence>
<gene>
    <name evidence="6" type="primary">ptl1</name>
    <name evidence="6" type="ORF">SOMG_02977</name>
</gene>
<proteinExistence type="predicted"/>
<comment type="caution">
    <text evidence="4">Lacks conserved residue(s) required for the propagation of feature annotation.</text>
</comment>
<dbReference type="InterPro" id="IPR050301">
    <property type="entry name" value="NTE"/>
</dbReference>
<accession>A0AAF0AWL3</accession>
<dbReference type="Pfam" id="PF11815">
    <property type="entry name" value="DUF3336"/>
    <property type="match status" value="1"/>
</dbReference>
<keyword evidence="2" id="KW-0442">Lipid degradation</keyword>
<feature type="domain" description="PNPLA" evidence="5">
    <location>
        <begin position="182"/>
        <end position="358"/>
    </location>
</feature>
<dbReference type="GeneID" id="80876457"/>
<evidence type="ECO:0000259" key="5">
    <source>
        <dbReference type="PROSITE" id="PS51635"/>
    </source>
</evidence>
<evidence type="ECO:0000313" key="7">
    <source>
        <dbReference type="Proteomes" id="UP001212411"/>
    </source>
</evidence>
<dbReference type="RefSeq" id="XP_056037373.1">
    <property type="nucleotide sequence ID" value="XM_056181768.1"/>
</dbReference>
<keyword evidence="7" id="KW-1185">Reference proteome</keyword>
<keyword evidence="1" id="KW-0378">Hydrolase</keyword>
<name>A0AAF0AWL3_9SCHI</name>
<dbReference type="GO" id="GO:0006641">
    <property type="term" value="P:triglyceride metabolic process"/>
    <property type="evidence" value="ECO:0007669"/>
    <property type="project" value="UniProtKB-ARBA"/>
</dbReference>
<organism evidence="6 7">
    <name type="scientific">Schizosaccharomyces osmophilus</name>
    <dbReference type="NCBI Taxonomy" id="2545709"/>
    <lineage>
        <taxon>Eukaryota</taxon>
        <taxon>Fungi</taxon>
        <taxon>Dikarya</taxon>
        <taxon>Ascomycota</taxon>
        <taxon>Taphrinomycotina</taxon>
        <taxon>Schizosaccharomycetes</taxon>
        <taxon>Schizosaccharomycetales</taxon>
        <taxon>Schizosaccharomycetaceae</taxon>
        <taxon>Schizosaccharomyces</taxon>
    </lineage>
</organism>
<dbReference type="SUPFAM" id="SSF52151">
    <property type="entry name" value="FabD/lysophospholipase-like"/>
    <property type="match status" value="1"/>
</dbReference>
<dbReference type="PANTHER" id="PTHR14226:SF44">
    <property type="entry name" value="TRIACYLGLYCEROL LIPASE 3"/>
    <property type="match status" value="1"/>
</dbReference>
<dbReference type="InterPro" id="IPR021771">
    <property type="entry name" value="Triacylglycerol_lipase_N"/>
</dbReference>
<dbReference type="GO" id="GO:0004806">
    <property type="term" value="F:triacylglycerol lipase activity"/>
    <property type="evidence" value="ECO:0007669"/>
    <property type="project" value="InterPro"/>
</dbReference>
<dbReference type="PANTHER" id="PTHR14226">
    <property type="entry name" value="NEUROPATHY TARGET ESTERASE/SWISS CHEESE D.MELANOGASTER"/>
    <property type="match status" value="1"/>
</dbReference>
<dbReference type="Pfam" id="PF01734">
    <property type="entry name" value="Patatin"/>
    <property type="match status" value="1"/>
</dbReference>
<sequence>MNSVSRSWRTIWGSASTVWLLVLSFFEWLFSATSISQARGFDHRKGQTVLKRDCCTWDDWKELATAVDKKSGRWKGRFDPISDKYDYSLIERCTSTLKLYRTKREAYPMLMFLRSSLLRNFGNIGDSGLYTENYSGTKILIEEYVREVNRCLEFLFLTKKLSLEEKHGFYSAAKVSFGTTCLYFNGGTAFGLYHFGVAKALWERSLLPRVLAGSASGALIAAFLGVHRDEELDGLFQTFPDELWEICKSTSDYSLAKVIKYGNMLDISMIASFVHKCVGDLTFQEAFEKTNRATNIIAPPSVTSGSPQVLNYHTAPNVLVWSATCASNSWAAIYRSTSLLAKSPDGTVEVCTPENFVWPYASMHHPTRPNSYARISELFNVNHFIITQSRPSLFPTFHDELYHHKHTGYTLKVIRLFGLEMAYRFRQMDILGLLPIKLRRFLVDDFIPSAYITLTPTFSFSDIRHAFTKPSLQDIQYWILVGERATWQAIPLLLIRCKNEFSLNDYCEQIAFSKTTKIPLDSISTPFVMALEESEDKLLKNFKVK</sequence>
<dbReference type="InterPro" id="IPR016035">
    <property type="entry name" value="Acyl_Trfase/lysoPLipase"/>
</dbReference>
<dbReference type="PROSITE" id="PS51635">
    <property type="entry name" value="PNPLA"/>
    <property type="match status" value="1"/>
</dbReference>
<dbReference type="GO" id="GO:0016042">
    <property type="term" value="P:lipid catabolic process"/>
    <property type="evidence" value="ECO:0007669"/>
    <property type="project" value="UniProtKB-KW"/>
</dbReference>
<keyword evidence="3" id="KW-0443">Lipid metabolism</keyword>
<evidence type="ECO:0000256" key="3">
    <source>
        <dbReference type="ARBA" id="ARBA00023098"/>
    </source>
</evidence>
<dbReference type="EMBL" id="CP115612">
    <property type="protein sequence ID" value="WBW73130.1"/>
    <property type="molecule type" value="Genomic_DNA"/>
</dbReference>
<dbReference type="KEGG" id="som:SOMG_02977"/>
<protein>
    <submittedName>
        <fullName evidence="6">Triacylglycerol lipase ptl1</fullName>
    </submittedName>
</protein>
<dbReference type="Proteomes" id="UP001212411">
    <property type="component" value="Chromosome 2"/>
</dbReference>
<dbReference type="CDD" id="cd07229">
    <property type="entry name" value="Pat_TGL3_like"/>
    <property type="match status" value="1"/>
</dbReference>
<evidence type="ECO:0000256" key="4">
    <source>
        <dbReference type="PROSITE-ProRule" id="PRU01161"/>
    </source>
</evidence>